<keyword evidence="2" id="KW-1185">Reference proteome</keyword>
<protein>
    <submittedName>
        <fullName evidence="1">Uncharacterized protein</fullName>
    </submittedName>
</protein>
<dbReference type="GeneID" id="8103608"/>
<dbReference type="VEuPathDB" id="FungiDB:TSTA_107080"/>
<dbReference type="InterPro" id="IPR021858">
    <property type="entry name" value="Fun_TF"/>
</dbReference>
<reference evidence="2" key="1">
    <citation type="journal article" date="2015" name="Genome Announc.">
        <title>Genome sequence of the AIDS-associated pathogen Penicillium marneffei (ATCC18224) and its near taxonomic relative Talaromyces stipitatus (ATCC10500).</title>
        <authorList>
            <person name="Nierman W.C."/>
            <person name="Fedorova-Abrams N.D."/>
            <person name="Andrianopoulos A."/>
        </authorList>
    </citation>
    <scope>NUCLEOTIDE SEQUENCE [LARGE SCALE GENOMIC DNA]</scope>
    <source>
        <strain evidence="2">ATCC 10500 / CBS 375.48 / QM 6759 / NRRL 1006</strain>
    </source>
</reference>
<dbReference type="HOGENOM" id="CLU_015771_4_1_1"/>
<dbReference type="EMBL" id="EQ962658">
    <property type="protein sequence ID" value="EED14500.1"/>
    <property type="molecule type" value="Genomic_DNA"/>
</dbReference>
<evidence type="ECO:0000313" key="2">
    <source>
        <dbReference type="Proteomes" id="UP000001745"/>
    </source>
</evidence>
<organism evidence="1 2">
    <name type="scientific">Talaromyces stipitatus (strain ATCC 10500 / CBS 375.48 / QM 6759 / NRRL 1006)</name>
    <name type="common">Penicillium stipitatum</name>
    <dbReference type="NCBI Taxonomy" id="441959"/>
    <lineage>
        <taxon>Eukaryota</taxon>
        <taxon>Fungi</taxon>
        <taxon>Dikarya</taxon>
        <taxon>Ascomycota</taxon>
        <taxon>Pezizomycotina</taxon>
        <taxon>Eurotiomycetes</taxon>
        <taxon>Eurotiomycetidae</taxon>
        <taxon>Eurotiales</taxon>
        <taxon>Trichocomaceae</taxon>
        <taxon>Talaromyces</taxon>
        <taxon>Talaromyces sect. Talaromyces</taxon>
    </lineage>
</organism>
<dbReference type="PhylomeDB" id="B8MN51"/>
<dbReference type="PANTHER" id="PTHR37540">
    <property type="entry name" value="TRANSCRIPTION FACTOR (ACR-2), PUTATIVE-RELATED-RELATED"/>
    <property type="match status" value="1"/>
</dbReference>
<dbReference type="PANTHER" id="PTHR37540:SF5">
    <property type="entry name" value="TRANSCRIPTION FACTOR DOMAIN-CONTAINING PROTEIN"/>
    <property type="match status" value="1"/>
</dbReference>
<dbReference type="RefSeq" id="XP_002486738.1">
    <property type="nucleotide sequence ID" value="XM_002486693.1"/>
</dbReference>
<dbReference type="eggNOG" id="ENOG502SP01">
    <property type="taxonomic scope" value="Eukaryota"/>
</dbReference>
<dbReference type="AlphaFoldDB" id="B8MN51"/>
<accession>B8MN51</accession>
<proteinExistence type="predicted"/>
<dbReference type="STRING" id="441959.B8MN51"/>
<evidence type="ECO:0000313" key="1">
    <source>
        <dbReference type="EMBL" id="EED14500.1"/>
    </source>
</evidence>
<name>B8MN51_TALSN</name>
<dbReference type="OrthoDB" id="3469466at2759"/>
<dbReference type="Proteomes" id="UP000001745">
    <property type="component" value="Unassembled WGS sequence"/>
</dbReference>
<dbReference type="Pfam" id="PF11951">
    <property type="entry name" value="Fungal_trans_2"/>
    <property type="match status" value="1"/>
</dbReference>
<gene>
    <name evidence="1" type="ORF">TSTA_107080</name>
</gene>
<dbReference type="OMA" id="KMVTLPW"/>
<sequence length="598" mass="66870">MLTKQMNCQSRRLVNYNDHLINRPRLPIAMPVTPNTLDKELIFVNAPKLARTRTESEDGESSIRSRLIRQVVRQKKANSAKQLLVKKPDGVINPVASEDGTSLPDDFNVPIPYAAGAAAPLSENRARTVAEPTTGNSVDDNRIRQMGIPDLLTVLSAFRSDPFSPWHMELGRRGNEVLDYCKSKDPGVTVGDVSTNFGPPFAPLHTPRCVIVAAFIKGAGFYFHLDLNRGGQTGAKESVETLRYLELALQALQENLASTTPATVSDEVILSILYLAVNHQVKARAERDPSPFTPPQRNLHHLDLFGTTTFHASHWKIAKDLVQGRGGIHTIKMVTLPWLLTMADLLHAVGSLTRPSFPLLRPTGQPVIYTPPCRALRVPEVARHFHRNGGFTQLKSLNPSIHQPIVEVFLDICEYSQCLDFLDQTVTYPTDELGDCRDIIHHRFMNLPNEHDPNESIFGPSYLPCPEACQLTRSIYLLVRSAALLYITHVTFPLPRPLRLRKQLLTELESHFTSVGGAGYYPPGVPLELLLWPATIAATASKDESCRMQWILLVRQLCQQTLISTWDEFRLIMQSFSWVNCACDKEGYAVWTDVQLLG</sequence>
<dbReference type="InParanoid" id="B8MN51"/>